<dbReference type="STRING" id="3880.G7IRZ0"/>
<sequence>MGCCCFSWGLLSVVCCGFWGLLCPFLLLQQLFCLGFPGGQEMLLNLGFNIAIATHSFKMNSSTSDALFDDACAYDNAVKSTCQEKYSEFAEVTSDYRDGRIDPGGVKARVHELFKGHRHLILGINNIMPKNYEIILPPSDDKLNRQDATTFLKQVKVVFQDKMEKYY</sequence>
<dbReference type="GO" id="GO:0003714">
    <property type="term" value="F:transcription corepressor activity"/>
    <property type="evidence" value="ECO:0007669"/>
    <property type="project" value="InterPro"/>
</dbReference>
<name>G7IRZ0_MEDTR</name>
<reference evidence="4 6" key="1">
    <citation type="journal article" date="2011" name="Nature">
        <title>The Medicago genome provides insight into the evolution of rhizobial symbioses.</title>
        <authorList>
            <person name="Young N.D."/>
            <person name="Debelle F."/>
            <person name="Oldroyd G.E."/>
            <person name="Geurts R."/>
            <person name="Cannon S.B."/>
            <person name="Udvardi M.K."/>
            <person name="Benedito V.A."/>
            <person name="Mayer K.F."/>
            <person name="Gouzy J."/>
            <person name="Schoof H."/>
            <person name="Van de Peer Y."/>
            <person name="Proost S."/>
            <person name="Cook D.R."/>
            <person name="Meyers B.C."/>
            <person name="Spannagl M."/>
            <person name="Cheung F."/>
            <person name="De Mita S."/>
            <person name="Krishnakumar V."/>
            <person name="Gundlach H."/>
            <person name="Zhou S."/>
            <person name="Mudge J."/>
            <person name="Bharti A.K."/>
            <person name="Murray J.D."/>
            <person name="Naoumkina M.A."/>
            <person name="Rosen B."/>
            <person name="Silverstein K.A."/>
            <person name="Tang H."/>
            <person name="Rombauts S."/>
            <person name="Zhao P.X."/>
            <person name="Zhou P."/>
            <person name="Barbe V."/>
            <person name="Bardou P."/>
            <person name="Bechner M."/>
            <person name="Bellec A."/>
            <person name="Berger A."/>
            <person name="Berges H."/>
            <person name="Bidwell S."/>
            <person name="Bisseling T."/>
            <person name="Choisne N."/>
            <person name="Couloux A."/>
            <person name="Denny R."/>
            <person name="Deshpande S."/>
            <person name="Dai X."/>
            <person name="Doyle J.J."/>
            <person name="Dudez A.M."/>
            <person name="Farmer A.D."/>
            <person name="Fouteau S."/>
            <person name="Franken C."/>
            <person name="Gibelin C."/>
            <person name="Gish J."/>
            <person name="Goldstein S."/>
            <person name="Gonzalez A.J."/>
            <person name="Green P.J."/>
            <person name="Hallab A."/>
            <person name="Hartog M."/>
            <person name="Hua A."/>
            <person name="Humphray S.J."/>
            <person name="Jeong D.H."/>
            <person name="Jing Y."/>
            <person name="Jocker A."/>
            <person name="Kenton S.M."/>
            <person name="Kim D.J."/>
            <person name="Klee K."/>
            <person name="Lai H."/>
            <person name="Lang C."/>
            <person name="Lin S."/>
            <person name="Macmil S.L."/>
            <person name="Magdelenat G."/>
            <person name="Matthews L."/>
            <person name="McCorrison J."/>
            <person name="Monaghan E.L."/>
            <person name="Mun J.H."/>
            <person name="Najar F.Z."/>
            <person name="Nicholson C."/>
            <person name="Noirot C."/>
            <person name="O'Bleness M."/>
            <person name="Paule C.R."/>
            <person name="Poulain J."/>
            <person name="Prion F."/>
            <person name="Qin B."/>
            <person name="Qu C."/>
            <person name="Retzel E.F."/>
            <person name="Riddle C."/>
            <person name="Sallet E."/>
            <person name="Samain S."/>
            <person name="Samson N."/>
            <person name="Sanders I."/>
            <person name="Saurat O."/>
            <person name="Scarpelli C."/>
            <person name="Schiex T."/>
            <person name="Segurens B."/>
            <person name="Severin A.J."/>
            <person name="Sherrier D.J."/>
            <person name="Shi R."/>
            <person name="Sims S."/>
            <person name="Singer S.R."/>
            <person name="Sinharoy S."/>
            <person name="Sterck L."/>
            <person name="Viollet A."/>
            <person name="Wang B.B."/>
            <person name="Wang K."/>
            <person name="Wang M."/>
            <person name="Wang X."/>
            <person name="Warfsmann J."/>
            <person name="Weissenbach J."/>
            <person name="White D.D."/>
            <person name="White J.D."/>
            <person name="Wiley G.B."/>
            <person name="Wincker P."/>
            <person name="Xing Y."/>
            <person name="Yang L."/>
            <person name="Yao Z."/>
            <person name="Ying F."/>
            <person name="Zhai J."/>
            <person name="Zhou L."/>
            <person name="Zuber A."/>
            <person name="Denarie J."/>
            <person name="Dixon R.A."/>
            <person name="May G.D."/>
            <person name="Schwartz D.C."/>
            <person name="Rogers J."/>
            <person name="Quetier F."/>
            <person name="Town C.D."/>
            <person name="Roe B.A."/>
        </authorList>
    </citation>
    <scope>NUCLEOTIDE SEQUENCE [LARGE SCALE GENOMIC DNA]</scope>
    <source>
        <strain evidence="4">A17</strain>
        <strain evidence="5 6">cv. Jemalong A17</strain>
    </source>
</reference>
<keyword evidence="2" id="KW-0539">Nucleus</keyword>
<keyword evidence="6" id="KW-1185">Reference proteome</keyword>
<dbReference type="InterPro" id="IPR039774">
    <property type="entry name" value="Sin3-like"/>
</dbReference>
<evidence type="ECO:0000256" key="2">
    <source>
        <dbReference type="ARBA" id="ARBA00023242"/>
    </source>
</evidence>
<comment type="subcellular location">
    <subcellularLocation>
        <location evidence="1">Nucleus</location>
    </subcellularLocation>
</comment>
<dbReference type="InterPro" id="IPR003822">
    <property type="entry name" value="PAH"/>
</dbReference>
<dbReference type="GO" id="GO:0005634">
    <property type="term" value="C:nucleus"/>
    <property type="evidence" value="ECO:0007669"/>
    <property type="project" value="UniProtKB-SubCell"/>
</dbReference>
<evidence type="ECO:0000313" key="5">
    <source>
        <dbReference type="EnsemblPlants" id="AES67663"/>
    </source>
</evidence>
<accession>A0A0C3V8H0</accession>
<dbReference type="PANTHER" id="PTHR12346:SF51">
    <property type="entry name" value="PAIRED AMPHIPATHIC HELIX PROTEIN"/>
    <property type="match status" value="1"/>
</dbReference>
<reference evidence="4 6" key="2">
    <citation type="journal article" date="2014" name="BMC Genomics">
        <title>An improved genome release (version Mt4.0) for the model legume Medicago truncatula.</title>
        <authorList>
            <person name="Tang H."/>
            <person name="Krishnakumar V."/>
            <person name="Bidwell S."/>
            <person name="Rosen B."/>
            <person name="Chan A."/>
            <person name="Zhou S."/>
            <person name="Gentzbittel L."/>
            <person name="Childs K.L."/>
            <person name="Yandell M."/>
            <person name="Gundlach H."/>
            <person name="Mayer K.F."/>
            <person name="Schwartz D.C."/>
            <person name="Town C.D."/>
        </authorList>
    </citation>
    <scope>GENOME REANNOTATION</scope>
    <source>
        <strain evidence="5 6">cv. Jemalong A17</strain>
    </source>
</reference>
<dbReference type="HOGENOM" id="CLU_1596948_0_0_1"/>
<protein>
    <submittedName>
        <fullName evidence="4">Paired amphipathic helix protein</fullName>
    </submittedName>
</protein>
<dbReference type="Gene3D" id="1.20.1160.11">
    <property type="entry name" value="Paired amphipathic helix"/>
    <property type="match status" value="1"/>
</dbReference>
<dbReference type="EnsemblPlants" id="AES67663">
    <property type="protein sequence ID" value="AES67663"/>
    <property type="gene ID" value="MTR_2g097830"/>
</dbReference>
<dbReference type="SUPFAM" id="SSF47762">
    <property type="entry name" value="PAH2 domain"/>
    <property type="match status" value="1"/>
</dbReference>
<keyword evidence="3" id="KW-0472">Membrane</keyword>
<dbReference type="InterPro" id="IPR036600">
    <property type="entry name" value="PAH_sf"/>
</dbReference>
<feature type="transmembrane region" description="Helical" evidence="3">
    <location>
        <begin position="6"/>
        <end position="28"/>
    </location>
</feature>
<evidence type="ECO:0000256" key="1">
    <source>
        <dbReference type="ARBA" id="ARBA00004123"/>
    </source>
</evidence>
<reference evidence="5" key="3">
    <citation type="submission" date="2015-04" db="UniProtKB">
        <authorList>
            <consortium name="EnsemblPlants"/>
        </authorList>
    </citation>
    <scope>IDENTIFICATION</scope>
    <source>
        <strain evidence="5">cv. Jemalong A17</strain>
    </source>
</reference>
<keyword evidence="3" id="KW-0812">Transmembrane</keyword>
<evidence type="ECO:0000256" key="3">
    <source>
        <dbReference type="SAM" id="Phobius"/>
    </source>
</evidence>
<dbReference type="PANTHER" id="PTHR12346">
    <property type="entry name" value="SIN3B-RELATED"/>
    <property type="match status" value="1"/>
</dbReference>
<dbReference type="eggNOG" id="KOG4204">
    <property type="taxonomic scope" value="Eukaryota"/>
</dbReference>
<proteinExistence type="predicted"/>
<keyword evidence="3" id="KW-1133">Transmembrane helix</keyword>
<dbReference type="Proteomes" id="UP000002051">
    <property type="component" value="Chromosome 2"/>
</dbReference>
<dbReference type="AlphaFoldDB" id="G7IRZ0"/>
<evidence type="ECO:0000313" key="4">
    <source>
        <dbReference type="EMBL" id="AES67663.2"/>
    </source>
</evidence>
<dbReference type="Pfam" id="PF02671">
    <property type="entry name" value="PAH"/>
    <property type="match status" value="1"/>
</dbReference>
<organism evidence="4 6">
    <name type="scientific">Medicago truncatula</name>
    <name type="common">Barrel medic</name>
    <name type="synonym">Medicago tribuloides</name>
    <dbReference type="NCBI Taxonomy" id="3880"/>
    <lineage>
        <taxon>Eukaryota</taxon>
        <taxon>Viridiplantae</taxon>
        <taxon>Streptophyta</taxon>
        <taxon>Embryophyta</taxon>
        <taxon>Tracheophyta</taxon>
        <taxon>Spermatophyta</taxon>
        <taxon>Magnoliopsida</taxon>
        <taxon>eudicotyledons</taxon>
        <taxon>Gunneridae</taxon>
        <taxon>Pentapetalae</taxon>
        <taxon>rosids</taxon>
        <taxon>fabids</taxon>
        <taxon>Fabales</taxon>
        <taxon>Fabaceae</taxon>
        <taxon>Papilionoideae</taxon>
        <taxon>50 kb inversion clade</taxon>
        <taxon>NPAAA clade</taxon>
        <taxon>Hologalegina</taxon>
        <taxon>IRL clade</taxon>
        <taxon>Trifolieae</taxon>
        <taxon>Medicago</taxon>
    </lineage>
</organism>
<dbReference type="PaxDb" id="3880-AES67663"/>
<evidence type="ECO:0000313" key="6">
    <source>
        <dbReference type="Proteomes" id="UP000002051"/>
    </source>
</evidence>
<accession>G7IRZ0</accession>
<dbReference type="EMBL" id="CM001218">
    <property type="protein sequence ID" value="AES67663.2"/>
    <property type="molecule type" value="Genomic_DNA"/>
</dbReference>
<gene>
    <name evidence="4" type="ordered locus">MTR_2g097830</name>
</gene>